<organism evidence="3 4">
    <name type="scientific">Kangiella sediminilitoris</name>
    <dbReference type="NCBI Taxonomy" id="1144748"/>
    <lineage>
        <taxon>Bacteria</taxon>
        <taxon>Pseudomonadati</taxon>
        <taxon>Pseudomonadota</taxon>
        <taxon>Gammaproteobacteria</taxon>
        <taxon>Kangiellales</taxon>
        <taxon>Kangiellaceae</taxon>
        <taxon>Kangiella</taxon>
    </lineage>
</organism>
<dbReference type="Pfam" id="PF05170">
    <property type="entry name" value="AsmA"/>
    <property type="match status" value="2"/>
</dbReference>
<evidence type="ECO:0000256" key="1">
    <source>
        <dbReference type="SAM" id="Phobius"/>
    </source>
</evidence>
<dbReference type="PANTHER" id="PTHR30441:SF4">
    <property type="entry name" value="PROTEIN ASMA"/>
    <property type="match status" value="1"/>
</dbReference>
<feature type="transmembrane region" description="Helical" evidence="1">
    <location>
        <begin position="7"/>
        <end position="30"/>
    </location>
</feature>
<feature type="domain" description="AsmA" evidence="2">
    <location>
        <begin position="1"/>
        <end position="298"/>
    </location>
</feature>
<dbReference type="InterPro" id="IPR007844">
    <property type="entry name" value="AsmA"/>
</dbReference>
<protein>
    <submittedName>
        <fullName evidence="3">AsmA family protein</fullName>
    </submittedName>
</protein>
<dbReference type="STRING" id="1144748.KS2013_1936"/>
<dbReference type="AlphaFoldDB" id="A0A1B3BCZ5"/>
<accession>A0A1B3BCZ5</accession>
<dbReference type="OrthoDB" id="9766390at2"/>
<evidence type="ECO:0000313" key="4">
    <source>
        <dbReference type="Proteomes" id="UP000094147"/>
    </source>
</evidence>
<dbReference type="InterPro" id="IPR052894">
    <property type="entry name" value="AsmA-related"/>
</dbReference>
<evidence type="ECO:0000313" key="3">
    <source>
        <dbReference type="EMBL" id="AOE50645.1"/>
    </source>
</evidence>
<dbReference type="PANTHER" id="PTHR30441">
    <property type="entry name" value="DUF748 DOMAIN-CONTAINING PROTEIN"/>
    <property type="match status" value="1"/>
</dbReference>
<gene>
    <name evidence="3" type="ORF">KS2013_1936</name>
</gene>
<keyword evidence="1" id="KW-1133">Transmembrane helix</keyword>
<dbReference type="GO" id="GO:0005886">
    <property type="term" value="C:plasma membrane"/>
    <property type="evidence" value="ECO:0007669"/>
    <property type="project" value="TreeGrafter"/>
</dbReference>
<dbReference type="Proteomes" id="UP000094147">
    <property type="component" value="Chromosome"/>
</dbReference>
<evidence type="ECO:0000259" key="2">
    <source>
        <dbReference type="Pfam" id="PF05170"/>
    </source>
</evidence>
<feature type="domain" description="AsmA" evidence="2">
    <location>
        <begin position="340"/>
        <end position="503"/>
    </location>
</feature>
<keyword evidence="1" id="KW-0472">Membrane</keyword>
<dbReference type="GO" id="GO:0090313">
    <property type="term" value="P:regulation of protein targeting to membrane"/>
    <property type="evidence" value="ECO:0007669"/>
    <property type="project" value="TreeGrafter"/>
</dbReference>
<dbReference type="KEGG" id="ksd:KS2013_1936"/>
<keyword evidence="4" id="KW-1185">Reference proteome</keyword>
<name>A0A1B3BCZ5_9GAMM</name>
<dbReference type="EMBL" id="CP012418">
    <property type="protein sequence ID" value="AOE50645.1"/>
    <property type="molecule type" value="Genomic_DNA"/>
</dbReference>
<reference evidence="4" key="1">
    <citation type="submission" date="2015-08" db="EMBL/GenBank/DDBJ databases">
        <authorList>
            <person name="Kim K.M."/>
        </authorList>
    </citation>
    <scope>NUCLEOTIDE SEQUENCE [LARGE SCALE GENOMIC DNA]</scope>
    <source>
        <strain evidence="4">KCTC 23892</strain>
    </source>
</reference>
<keyword evidence="1" id="KW-0812">Transmembrane</keyword>
<proteinExistence type="predicted"/>
<sequence>MKKLFKWILGIVGTFITLILILGIIAFFVFDSEDIKKQLVKQVKQSTTADLAISQELSLGFFPWLQIETGGVSLSQPANFKSDKPLLTIDDVAASIKLLPLISGDIEVGSVTLSGTEVNMITDSSGRSNFKAMMDAQGNKGAQAEESGSEKSATKQLSLESLSLTDVTFNQFDESRLSQSFQLKQFEVQNFKPEVSTPISAEGSLTADGKQSKWGLTGNLWVGSDFKQIKIDTLTTELEGVSEQFRSISLNGDLDMQLDNDATRLNHKGVLKLNGQPVNLDLKSAFGDLTELNATLSANRIELAGLMASTGTPKQAKSSQDMDLSPVANFLKGARIKGQLDVKEFVLKNATFTDVSANLSNQGAKLILNPFKANAFQGHVETVASVNFAANPLALAVQPQFESIQIGDLLAAFFEVEKLSGLGELDLDMKTQGAGVKQMLQNLNGTGKLELSDGSFNGIDVAKLIETGLTLQALNKENYSGKTSFANLSSSIRANKGLIELPDFNLNSPLFDLVGKASTDANKETVSGKFQLMLKGRLKEAMENKYPKLKAKALPFELKGTWAEPSASIDIEALLKAQYQDKVDEKKKELEDKAKEELEDKLGDIFKRKKDN</sequence>
<dbReference type="PATRIC" id="fig|1144748.3.peg.1955"/>
<dbReference type="RefSeq" id="WP_068993209.1">
    <property type="nucleotide sequence ID" value="NZ_CP012418.1"/>
</dbReference>